<feature type="transmembrane region" description="Helical" evidence="6">
    <location>
        <begin position="189"/>
        <end position="210"/>
    </location>
</feature>
<evidence type="ECO:0000256" key="6">
    <source>
        <dbReference type="SAM" id="Phobius"/>
    </source>
</evidence>
<evidence type="ECO:0000256" key="4">
    <source>
        <dbReference type="ARBA" id="ARBA00023136"/>
    </source>
</evidence>
<dbReference type="PANTHER" id="PTHR23502:SF22">
    <property type="entry name" value="MAJOR FACILITATOR SUPERFAMILY (MFS) PROFILE DOMAIN-CONTAINING PROTEIN"/>
    <property type="match status" value="1"/>
</dbReference>
<gene>
    <name evidence="7" type="ORF">R9X50_00617900</name>
</gene>
<dbReference type="Proteomes" id="UP001303373">
    <property type="component" value="Chromosome 10"/>
</dbReference>
<dbReference type="GO" id="GO:0005886">
    <property type="term" value="C:plasma membrane"/>
    <property type="evidence" value="ECO:0007669"/>
    <property type="project" value="TreeGrafter"/>
</dbReference>
<feature type="transmembrane region" description="Helical" evidence="6">
    <location>
        <begin position="156"/>
        <end position="177"/>
    </location>
</feature>
<keyword evidence="8" id="KW-1185">Reference proteome</keyword>
<keyword evidence="2 6" id="KW-0812">Transmembrane</keyword>
<evidence type="ECO:0000256" key="2">
    <source>
        <dbReference type="ARBA" id="ARBA00022692"/>
    </source>
</evidence>
<keyword evidence="3 6" id="KW-1133">Transmembrane helix</keyword>
<feature type="region of interest" description="Disordered" evidence="5">
    <location>
        <begin position="1"/>
        <end position="22"/>
    </location>
</feature>
<evidence type="ECO:0000256" key="5">
    <source>
        <dbReference type="SAM" id="MobiDB-lite"/>
    </source>
</evidence>
<dbReference type="InterPro" id="IPR011701">
    <property type="entry name" value="MFS"/>
</dbReference>
<dbReference type="Gene3D" id="1.20.1250.20">
    <property type="entry name" value="MFS general substrate transporter like domains"/>
    <property type="match status" value="1"/>
</dbReference>
<feature type="transmembrane region" description="Helical" evidence="6">
    <location>
        <begin position="97"/>
        <end position="120"/>
    </location>
</feature>
<dbReference type="Pfam" id="PF07690">
    <property type="entry name" value="MFS_1"/>
    <property type="match status" value="1"/>
</dbReference>
<feature type="transmembrane region" description="Helical" evidence="6">
    <location>
        <begin position="408"/>
        <end position="432"/>
    </location>
</feature>
<feature type="transmembrane region" description="Helical" evidence="6">
    <location>
        <begin position="383"/>
        <end position="402"/>
    </location>
</feature>
<dbReference type="GO" id="GO:0022857">
    <property type="term" value="F:transmembrane transporter activity"/>
    <property type="evidence" value="ECO:0007669"/>
    <property type="project" value="InterPro"/>
</dbReference>
<dbReference type="SUPFAM" id="SSF103473">
    <property type="entry name" value="MFS general substrate transporter"/>
    <property type="match status" value="1"/>
</dbReference>
<dbReference type="AlphaFoldDB" id="A0AAQ3MD27"/>
<feature type="transmembrane region" description="Helical" evidence="6">
    <location>
        <begin position="452"/>
        <end position="470"/>
    </location>
</feature>
<protein>
    <recommendedName>
        <fullName evidence="9">Polyamine transporter</fullName>
    </recommendedName>
</protein>
<comment type="subcellular location">
    <subcellularLocation>
        <location evidence="1">Membrane</location>
        <topology evidence="1">Multi-pass membrane protein</topology>
    </subcellularLocation>
</comment>
<evidence type="ECO:0000313" key="7">
    <source>
        <dbReference type="EMBL" id="WPH03302.1"/>
    </source>
</evidence>
<dbReference type="EMBL" id="CP138589">
    <property type="protein sequence ID" value="WPH03302.1"/>
    <property type="molecule type" value="Genomic_DNA"/>
</dbReference>
<evidence type="ECO:0008006" key="9">
    <source>
        <dbReference type="Google" id="ProtNLM"/>
    </source>
</evidence>
<dbReference type="PANTHER" id="PTHR23502">
    <property type="entry name" value="MAJOR FACILITATOR SUPERFAMILY"/>
    <property type="match status" value="1"/>
</dbReference>
<keyword evidence="4 6" id="KW-0472">Membrane</keyword>
<feature type="transmembrane region" description="Helical" evidence="6">
    <location>
        <begin position="216"/>
        <end position="238"/>
    </location>
</feature>
<accession>A0AAQ3MD27</accession>
<evidence type="ECO:0000313" key="8">
    <source>
        <dbReference type="Proteomes" id="UP001303373"/>
    </source>
</evidence>
<reference evidence="7 8" key="1">
    <citation type="submission" date="2023-11" db="EMBL/GenBank/DDBJ databases">
        <title>An acidophilic fungus is an integral part of prey digestion in a carnivorous sundew plant.</title>
        <authorList>
            <person name="Tsai I.J."/>
        </authorList>
    </citation>
    <scope>NUCLEOTIDE SEQUENCE [LARGE SCALE GENOMIC DNA]</scope>
    <source>
        <strain evidence="7">169a</strain>
    </source>
</reference>
<organism evidence="7 8">
    <name type="scientific">Acrodontium crateriforme</name>
    <dbReference type="NCBI Taxonomy" id="150365"/>
    <lineage>
        <taxon>Eukaryota</taxon>
        <taxon>Fungi</taxon>
        <taxon>Dikarya</taxon>
        <taxon>Ascomycota</taxon>
        <taxon>Pezizomycotina</taxon>
        <taxon>Dothideomycetes</taxon>
        <taxon>Dothideomycetidae</taxon>
        <taxon>Mycosphaerellales</taxon>
        <taxon>Teratosphaeriaceae</taxon>
        <taxon>Acrodontium</taxon>
    </lineage>
</organism>
<evidence type="ECO:0000256" key="3">
    <source>
        <dbReference type="ARBA" id="ARBA00022989"/>
    </source>
</evidence>
<feature type="transmembrane region" description="Helical" evidence="6">
    <location>
        <begin position="340"/>
        <end position="362"/>
    </location>
</feature>
<evidence type="ECO:0000256" key="1">
    <source>
        <dbReference type="ARBA" id="ARBA00004141"/>
    </source>
</evidence>
<dbReference type="InterPro" id="IPR036259">
    <property type="entry name" value="MFS_trans_sf"/>
</dbReference>
<name>A0AAQ3MD27_9PEZI</name>
<feature type="transmembrane region" description="Helical" evidence="6">
    <location>
        <begin position="476"/>
        <end position="497"/>
    </location>
</feature>
<proteinExistence type="predicted"/>
<feature type="transmembrane region" description="Helical" evidence="6">
    <location>
        <begin position="287"/>
        <end position="308"/>
    </location>
</feature>
<sequence>MSDVSSQEEKRHSAQVQTEPVCPDGALKTATKNGQQIVLIPQPTEDPNDPLNWPLSKKIIIFACVSLAAFACQMSPNSNQLTFIEQVETYHKTVPDLLNSVAAALAGWVAGPFFIIPLIAVFGRSTIILWSAIGELACQIWAAHCTGEGDYISFTLSRLFAGLFGAIPAILGSGYIIDMFFLHQRGKAFAVFEVLIIFAVVGGGTLSGFVAQTQPWQYVFIWTYGPLCAAIVGVLLFVEDTTYNRDPTQPSREPMPKNYIQNRIATFVPGTKTQVKGTKRKELIQRAIIPFQITFAPISLLMGTYIFISLGLPIMQASTLATYLVPPEVAGGYGFSSLDLAFFTMTAWVGMGAAQVYGYLFNDKTPLWVARRRGGKWHPEYRLANTILPSFLLPIGLGLWGAGLQYHLHFMVLAVASFLIWFSALLSLPICYNYIVECFLRHPVEASVSLNAYRVSFGLMSVFIVTKWQASVGIGWVWGMGAFFILIVDMIMAFLILKGHVVREWTVKLCPSITNSEDGAQISQEEASSTNPVA</sequence>